<feature type="compositionally biased region" description="Polar residues" evidence="2">
    <location>
        <begin position="74"/>
        <end position="87"/>
    </location>
</feature>
<proteinExistence type="predicted"/>
<comment type="caution">
    <text evidence="3">The sequence shown here is derived from an EMBL/GenBank/DDBJ whole genome shotgun (WGS) entry which is preliminary data.</text>
</comment>
<evidence type="ECO:0000256" key="2">
    <source>
        <dbReference type="SAM" id="MobiDB-lite"/>
    </source>
</evidence>
<feature type="coiled-coil region" evidence="1">
    <location>
        <begin position="438"/>
        <end position="486"/>
    </location>
</feature>
<keyword evidence="1" id="KW-0175">Coiled coil</keyword>
<feature type="compositionally biased region" description="Polar residues" evidence="2">
    <location>
        <begin position="314"/>
        <end position="334"/>
    </location>
</feature>
<feature type="compositionally biased region" description="Pro residues" evidence="2">
    <location>
        <begin position="217"/>
        <end position="229"/>
    </location>
</feature>
<feature type="compositionally biased region" description="Basic and acidic residues" evidence="2">
    <location>
        <begin position="263"/>
        <end position="275"/>
    </location>
</feature>
<dbReference type="AlphaFoldDB" id="A0A8H8DBI2"/>
<feature type="region of interest" description="Disordered" evidence="2">
    <location>
        <begin position="37"/>
        <end position="98"/>
    </location>
</feature>
<dbReference type="RefSeq" id="XP_067548970.1">
    <property type="nucleotide sequence ID" value="XM_067690512.1"/>
</dbReference>
<feature type="region of interest" description="Disordered" evidence="2">
    <location>
        <begin position="155"/>
        <end position="372"/>
    </location>
</feature>
<dbReference type="GeneID" id="93650363"/>
<sequence>MDEDDIDTFDLPLRPKVKPVFKKKPVDTGVSSSRRIATLIDDNDTEEFRDELDATETNHEPSFKPRFKRKVTGSDASSSRRTTTVTIDNGDETVDAVSEGGVDVSGTWHIVETNKKESMETNSSSSVRRTRAIIIDDGIGEEAEEDEVGVRIKPSLAFQRRDQHESSKRRLNLSKYKVSDKEDDKVVNETLVPESNNEGLAATDVDNLEAKFEKEPSLPPDAKLPPPEPASFASPSTDQRLATPQLEIDQDDAENNPVIANLDELREMFSPEKESSVPPDIKIPSGRSASYEPFESKQDLYSSPPHTLPRSYVPISSNAEPTLSKRQYLNQIASEYNDDKNYDDGAPTSNRELRQPDFDPDHNKNNNNDFELSDEDMGVLKRNIDFENKYNDEIISDDGASESEADYDHRRWEGGPDNIDLGYGYGYQRRSKRSTVRVYTIQEQIERIEHELKLARAKQMQKEAAKATLLKQKEEIKREKEALIKKLQDWKL</sequence>
<dbReference type="Proteomes" id="UP000669133">
    <property type="component" value="Unassembled WGS sequence"/>
</dbReference>
<dbReference type="OrthoDB" id="4026130at2759"/>
<feature type="compositionally biased region" description="Acidic residues" evidence="2">
    <location>
        <begin position="41"/>
        <end position="54"/>
    </location>
</feature>
<name>A0A8H8DBI2_9ASCO</name>
<keyword evidence="4" id="KW-1185">Reference proteome</keyword>
<evidence type="ECO:0000313" key="4">
    <source>
        <dbReference type="Proteomes" id="UP000669133"/>
    </source>
</evidence>
<protein>
    <submittedName>
        <fullName evidence="3">Uncharacterized protein</fullName>
    </submittedName>
</protein>
<organism evidence="3 4">
    <name type="scientific">Candida metapsilosis</name>
    <dbReference type="NCBI Taxonomy" id="273372"/>
    <lineage>
        <taxon>Eukaryota</taxon>
        <taxon>Fungi</taxon>
        <taxon>Dikarya</taxon>
        <taxon>Ascomycota</taxon>
        <taxon>Saccharomycotina</taxon>
        <taxon>Pichiomycetes</taxon>
        <taxon>Debaryomycetaceae</taxon>
        <taxon>Candida/Lodderomyces clade</taxon>
        <taxon>Candida</taxon>
    </lineage>
</organism>
<feature type="compositionally biased region" description="Basic and acidic residues" evidence="2">
    <location>
        <begin position="177"/>
        <end position="187"/>
    </location>
</feature>
<dbReference type="EMBL" id="JAEOAQ010000002">
    <property type="protein sequence ID" value="KAG5419854.1"/>
    <property type="molecule type" value="Genomic_DNA"/>
</dbReference>
<evidence type="ECO:0000313" key="3">
    <source>
        <dbReference type="EMBL" id="KAG5419854.1"/>
    </source>
</evidence>
<reference evidence="3 4" key="1">
    <citation type="submission" date="2020-12" db="EMBL/GenBank/DDBJ databases">
        <title>Effect of drift, selection, and recombination on the evolution of hybrid genomes in Candida yeast pathogens.</title>
        <authorList>
            <person name="Mixao V."/>
            <person name="Ksiezopolska E."/>
            <person name="Saus E."/>
            <person name="Boekhout T."/>
            <person name="Gacser A."/>
            <person name="Gabaldon T."/>
        </authorList>
    </citation>
    <scope>NUCLEOTIDE SEQUENCE [LARGE SCALE GENOMIC DNA]</scope>
    <source>
        <strain evidence="3 4">BP57</strain>
    </source>
</reference>
<accession>A0A8H8DBI2</accession>
<gene>
    <name evidence="3" type="ORF">I9W82_001734</name>
</gene>
<feature type="compositionally biased region" description="Basic and acidic residues" evidence="2">
    <location>
        <begin position="159"/>
        <end position="168"/>
    </location>
</feature>
<evidence type="ECO:0000256" key="1">
    <source>
        <dbReference type="SAM" id="Coils"/>
    </source>
</evidence>
<feature type="compositionally biased region" description="Basic and acidic residues" evidence="2">
    <location>
        <begin position="351"/>
        <end position="364"/>
    </location>
</feature>